<dbReference type="Proteomes" id="UP000660745">
    <property type="component" value="Unassembled WGS sequence"/>
</dbReference>
<keyword evidence="7 15" id="KW-0460">Magnesium</keyword>
<dbReference type="Gene3D" id="3.40.50.300">
    <property type="entry name" value="P-loop containing nucleotide triphosphate hydrolases"/>
    <property type="match status" value="1"/>
</dbReference>
<dbReference type="PANTHER" id="PTHR43087">
    <property type="entry name" value="LYSINE/ARGININE/ORNITHINE TRANSPORT SYSTEM KINASE"/>
    <property type="match status" value="1"/>
</dbReference>
<dbReference type="InterPro" id="IPR036724">
    <property type="entry name" value="Cobalamin-bd_sf"/>
</dbReference>
<evidence type="ECO:0000256" key="3">
    <source>
        <dbReference type="ARBA" id="ARBA00022628"/>
    </source>
</evidence>
<keyword evidence="8 15" id="KW-0342">GTP-binding</keyword>
<dbReference type="InterPro" id="IPR006099">
    <property type="entry name" value="MeMalonylCoA_mutase_a/b_cat"/>
</dbReference>
<dbReference type="InterPro" id="IPR006098">
    <property type="entry name" value="MMCoA_mutase_a_cat"/>
</dbReference>
<feature type="binding site" evidence="15">
    <location>
        <position position="286"/>
    </location>
    <ligand>
        <name>Mg(2+)</name>
        <dbReference type="ChEBI" id="CHEBI:18420"/>
        <label>2</label>
    </ligand>
</feature>
<reference evidence="17" key="2">
    <citation type="submission" date="2020-09" db="EMBL/GenBank/DDBJ databases">
        <authorList>
            <person name="Sun Q."/>
            <person name="Zhou Y."/>
        </authorList>
    </citation>
    <scope>NUCLEOTIDE SEQUENCE</scope>
    <source>
        <strain evidence="17">CGMCC 4.7430</strain>
    </source>
</reference>
<feature type="binding site" evidence="15">
    <location>
        <position position="239"/>
    </location>
    <ligand>
        <name>Mg(2+)</name>
        <dbReference type="ChEBI" id="CHEBI:18420"/>
        <label>1</label>
        <note>catalytic</note>
    </ligand>
</feature>
<name>A0A918E4V2_9ACTN</name>
<dbReference type="Gene3D" id="1.20.5.170">
    <property type="match status" value="1"/>
</dbReference>
<dbReference type="GO" id="GO:0000287">
    <property type="term" value="F:magnesium ion binding"/>
    <property type="evidence" value="ECO:0007669"/>
    <property type="project" value="UniProtKB-UniRule"/>
</dbReference>
<dbReference type="AlphaFoldDB" id="A0A918E4V2"/>
<dbReference type="FunFam" id="3.20.20.240:FF:000003">
    <property type="entry name" value="Fused isobutyryl-CoA mutase"/>
    <property type="match status" value="1"/>
</dbReference>
<feature type="binding site" evidence="15">
    <location>
        <position position="242"/>
    </location>
    <ligand>
        <name>GTP</name>
        <dbReference type="ChEBI" id="CHEBI:37565"/>
    </ligand>
</feature>
<comment type="cofactor">
    <cofactor evidence="15">
        <name>Mg(2+)</name>
        <dbReference type="ChEBI" id="CHEBI:18420"/>
    </cofactor>
</comment>
<keyword evidence="11 15" id="KW-0511">Multifunctional enzyme</keyword>
<dbReference type="GO" id="GO:0005525">
    <property type="term" value="F:GTP binding"/>
    <property type="evidence" value="ECO:0007669"/>
    <property type="project" value="UniProtKB-UniRule"/>
</dbReference>
<protein>
    <recommendedName>
        <fullName evidence="15">Fused isobutyryl-CoA mutase</fullName>
    </recommendedName>
    <domain>
        <recommendedName>
            <fullName evidence="15">Isobutyryl-CoA mutase</fullName>
            <shortName evidence="15">ICM</shortName>
            <ecNumber evidence="15">5.4.99.13</ecNumber>
        </recommendedName>
    </domain>
    <domain>
        <recommendedName>
            <fullName evidence="15">P-loop GTPase</fullName>
            <ecNumber evidence="15">3.6.5.-</ecNumber>
        </recommendedName>
        <alternativeName>
            <fullName evidence="15">G-protein chaperone</fullName>
        </alternativeName>
    </domain>
</protein>
<feature type="binding site" evidence="15">
    <location>
        <position position="807"/>
    </location>
    <ligand>
        <name>substrate</name>
    </ligand>
</feature>
<feature type="binding site" description="axial binding residue" evidence="15">
    <location>
        <position position="20"/>
    </location>
    <ligand>
        <name>adenosylcob(III)alamin</name>
        <dbReference type="ChEBI" id="CHEBI:18408"/>
    </ligand>
    <ligandPart>
        <name>Co</name>
        <dbReference type="ChEBI" id="CHEBI:27638"/>
    </ligandPart>
</feature>
<evidence type="ECO:0000313" key="18">
    <source>
        <dbReference type="Proteomes" id="UP000660745"/>
    </source>
</evidence>
<dbReference type="PROSITE" id="PS51332">
    <property type="entry name" value="B12_BINDING"/>
    <property type="match status" value="1"/>
</dbReference>
<comment type="catalytic activity">
    <reaction evidence="13 15">
        <text>2-methylpropanoyl-CoA = butanoyl-CoA</text>
        <dbReference type="Rhea" id="RHEA:13141"/>
        <dbReference type="ChEBI" id="CHEBI:57338"/>
        <dbReference type="ChEBI" id="CHEBI:57371"/>
        <dbReference type="EC" id="5.4.99.13"/>
    </reaction>
</comment>
<evidence type="ECO:0000256" key="15">
    <source>
        <dbReference type="HAMAP-Rule" id="MF_02050"/>
    </source>
</evidence>
<dbReference type="FunFam" id="3.40.50.280:FF:000005">
    <property type="entry name" value="Fused isobutyryl-CoA mutase"/>
    <property type="match status" value="1"/>
</dbReference>
<evidence type="ECO:0000256" key="11">
    <source>
        <dbReference type="ARBA" id="ARBA00023268"/>
    </source>
</evidence>
<comment type="caution">
    <text evidence="15">Lacks conserved residue(s) required for the propagation of feature annotation.</text>
</comment>
<evidence type="ECO:0000256" key="5">
    <source>
        <dbReference type="ARBA" id="ARBA00022741"/>
    </source>
</evidence>
<feature type="binding site" evidence="15">
    <location>
        <position position="225"/>
    </location>
    <ligand>
        <name>Mg(2+)</name>
        <dbReference type="ChEBI" id="CHEBI:18420"/>
        <label>2</label>
    </ligand>
</feature>
<dbReference type="InterPro" id="IPR016176">
    <property type="entry name" value="Cbl-dep_enz_cat"/>
</dbReference>
<dbReference type="GO" id="GO:0003924">
    <property type="term" value="F:GTPase activity"/>
    <property type="evidence" value="ECO:0007669"/>
    <property type="project" value="UniProtKB-UniRule"/>
</dbReference>
<feature type="binding site" evidence="15">
    <location>
        <position position="758"/>
    </location>
    <ligand>
        <name>substrate</name>
    </ligand>
</feature>
<feature type="binding site" evidence="15">
    <location>
        <position position="286"/>
    </location>
    <ligand>
        <name>Mg(2+)</name>
        <dbReference type="ChEBI" id="CHEBI:18420"/>
        <label>1</label>
        <note>catalytic</note>
    </ligand>
</feature>
<feature type="binding site" evidence="15">
    <location>
        <position position="287"/>
    </location>
    <ligand>
        <name>Mg(2+)</name>
        <dbReference type="ChEBI" id="CHEBI:18420"/>
        <label>2</label>
    </ligand>
</feature>
<comment type="subunit">
    <text evidence="2">Heterodimer of an alpha and a beta chain.</text>
</comment>
<dbReference type="EC" id="3.6.5.-" evidence="15"/>
<evidence type="ECO:0000256" key="2">
    <source>
        <dbReference type="ARBA" id="ARBA00011870"/>
    </source>
</evidence>
<evidence type="ECO:0000256" key="13">
    <source>
        <dbReference type="ARBA" id="ARBA00050252"/>
    </source>
</evidence>
<dbReference type="GO" id="GO:0047727">
    <property type="term" value="F:isobutyryl-CoA mutase activity"/>
    <property type="evidence" value="ECO:0007669"/>
    <property type="project" value="UniProtKB-UniRule"/>
</dbReference>
<comment type="subunit">
    <text evidence="15">Homodimer.</text>
</comment>
<evidence type="ECO:0000256" key="6">
    <source>
        <dbReference type="ARBA" id="ARBA00022801"/>
    </source>
</evidence>
<dbReference type="Gene3D" id="3.40.50.280">
    <property type="entry name" value="Cobalamin-binding domain"/>
    <property type="match status" value="1"/>
</dbReference>
<evidence type="ECO:0000256" key="12">
    <source>
        <dbReference type="ARBA" id="ARBA00023285"/>
    </source>
</evidence>
<feature type="binding site" evidence="15">
    <location>
        <position position="573"/>
    </location>
    <ligand>
        <name>substrate</name>
    </ligand>
</feature>
<keyword evidence="9 15" id="KW-0143">Chaperone</keyword>
<dbReference type="GO" id="GO:0004494">
    <property type="term" value="F:methylmalonyl-CoA mutase activity"/>
    <property type="evidence" value="ECO:0007669"/>
    <property type="project" value="InterPro"/>
</dbReference>
<dbReference type="SUPFAM" id="SSF52540">
    <property type="entry name" value="P-loop containing nucleoside triphosphate hydrolases"/>
    <property type="match status" value="1"/>
</dbReference>
<dbReference type="InterPro" id="IPR006158">
    <property type="entry name" value="Cobalamin-bd"/>
</dbReference>
<feature type="binding site" evidence="15">
    <location>
        <position position="200"/>
    </location>
    <ligand>
        <name>Mg(2+)</name>
        <dbReference type="ChEBI" id="CHEBI:18420"/>
        <label>1</label>
        <note>catalytic</note>
    </ligand>
</feature>
<feature type="binding site" evidence="15">
    <location>
        <position position="608"/>
    </location>
    <ligand>
        <name>substrate</name>
    </ligand>
</feature>
<evidence type="ECO:0000256" key="1">
    <source>
        <dbReference type="ARBA" id="ARBA00001922"/>
    </source>
</evidence>
<keyword evidence="4 15" id="KW-0479">Metal-binding</keyword>
<evidence type="ECO:0000256" key="7">
    <source>
        <dbReference type="ARBA" id="ARBA00022842"/>
    </source>
</evidence>
<dbReference type="Pfam" id="PF02310">
    <property type="entry name" value="B12-binding"/>
    <property type="match status" value="1"/>
</dbReference>
<feature type="binding site" evidence="15">
    <location>
        <begin position="196"/>
        <end position="201"/>
    </location>
    <ligand>
        <name>GTP</name>
        <dbReference type="ChEBI" id="CHEBI:37565"/>
    </ligand>
</feature>
<dbReference type="GO" id="GO:0034784">
    <property type="term" value="F:pivalyl-CoA mutase activity"/>
    <property type="evidence" value="ECO:0007669"/>
    <property type="project" value="InterPro"/>
</dbReference>
<accession>A0A918E4V2</accession>
<feature type="binding site" evidence="15">
    <location>
        <position position="842"/>
    </location>
    <ligand>
        <name>substrate</name>
    </ligand>
</feature>
<feature type="binding site" evidence="15">
    <location>
        <position position="226"/>
    </location>
    <ligand>
        <name>Mg(2+)</name>
        <dbReference type="ChEBI" id="CHEBI:18420"/>
        <label>2</label>
    </ligand>
</feature>
<dbReference type="HAMAP" id="MF_02050">
    <property type="entry name" value="IcmF"/>
    <property type="match status" value="1"/>
</dbReference>
<feature type="binding site" evidence="15">
    <location>
        <position position="959"/>
    </location>
    <ligand>
        <name>GTP</name>
        <dbReference type="ChEBI" id="CHEBI:37565"/>
    </ligand>
</feature>
<evidence type="ECO:0000256" key="4">
    <source>
        <dbReference type="ARBA" id="ARBA00022723"/>
    </source>
</evidence>
<gene>
    <name evidence="17" type="primary">mcm</name>
    <name evidence="15" type="synonym">icmF</name>
    <name evidence="17" type="ORF">GCM10012278_22830</name>
</gene>
<dbReference type="SUPFAM" id="SSF51703">
    <property type="entry name" value="Cobalamin (vitamin B12)-dependent enzymes"/>
    <property type="match status" value="1"/>
</dbReference>
<dbReference type="EMBL" id="BMNK01000003">
    <property type="protein sequence ID" value="GGP05034.1"/>
    <property type="molecule type" value="Genomic_DNA"/>
</dbReference>
<comment type="caution">
    <text evidence="17">The sequence shown here is derived from an EMBL/GenBank/DDBJ whole genome shotgun (WGS) entry which is preliminary data.</text>
</comment>
<evidence type="ECO:0000256" key="8">
    <source>
        <dbReference type="ARBA" id="ARBA00023134"/>
    </source>
</evidence>
<feature type="binding site" evidence="15">
    <location>
        <position position="1080"/>
    </location>
    <ligand>
        <name>GTP</name>
        <dbReference type="ChEBI" id="CHEBI:37565"/>
    </ligand>
</feature>
<feature type="domain" description="B12-binding" evidence="16">
    <location>
        <begin position="7"/>
        <end position="145"/>
    </location>
</feature>
<feature type="binding site" evidence="15">
    <location>
        <position position="714"/>
    </location>
    <ligand>
        <name>substrate</name>
    </ligand>
</feature>
<organism evidence="17 18">
    <name type="scientific">Nonomuraea glycinis</name>
    <dbReference type="NCBI Taxonomy" id="2047744"/>
    <lineage>
        <taxon>Bacteria</taxon>
        <taxon>Bacillati</taxon>
        <taxon>Actinomycetota</taxon>
        <taxon>Actinomycetes</taxon>
        <taxon>Streptosporangiales</taxon>
        <taxon>Streptosporangiaceae</taxon>
        <taxon>Nonomuraea</taxon>
    </lineage>
</organism>
<evidence type="ECO:0000256" key="10">
    <source>
        <dbReference type="ARBA" id="ARBA00023235"/>
    </source>
</evidence>
<dbReference type="InterPro" id="IPR027417">
    <property type="entry name" value="P-loop_NTPase"/>
</dbReference>
<dbReference type="GO" id="GO:0031419">
    <property type="term" value="F:cobalamin binding"/>
    <property type="evidence" value="ECO:0007669"/>
    <property type="project" value="UniProtKB-UniRule"/>
</dbReference>
<evidence type="ECO:0000259" key="16">
    <source>
        <dbReference type="PROSITE" id="PS51332"/>
    </source>
</evidence>
<keyword evidence="5 15" id="KW-0547">Nucleotide-binding</keyword>
<comment type="catalytic activity">
    <reaction evidence="15">
        <text>GTP + H2O = GDP + phosphate + H(+)</text>
        <dbReference type="Rhea" id="RHEA:19669"/>
        <dbReference type="ChEBI" id="CHEBI:15377"/>
        <dbReference type="ChEBI" id="CHEBI:15378"/>
        <dbReference type="ChEBI" id="CHEBI:37565"/>
        <dbReference type="ChEBI" id="CHEBI:43474"/>
        <dbReference type="ChEBI" id="CHEBI:58189"/>
    </reaction>
</comment>
<dbReference type="InterPro" id="IPR052040">
    <property type="entry name" value="GTPase/Isobutyryl-CoA_mutase"/>
</dbReference>
<evidence type="ECO:0000256" key="14">
    <source>
        <dbReference type="ARBA" id="ARBA00061670"/>
    </source>
</evidence>
<keyword evidence="6 15" id="KW-0378">Hydrolase</keyword>
<dbReference type="GO" id="GO:0006637">
    <property type="term" value="P:acyl-CoA metabolic process"/>
    <property type="evidence" value="ECO:0007669"/>
    <property type="project" value="UniProtKB-UniRule"/>
</dbReference>
<sequence>MHVPVHPVRFVTAAALFDGHDAAINIMRRILQTQGAEVIHLGHNRSVDEIVTAAIQEDVQGVAISSYQGGHVEFFSYLVDLLRERGAGHVKVYGGGGGVIVREEIDLLHSRGVTRIFSPEDGQRLGLPGMINKLIEECDVEPGGAPTVEAVVSGDQPALARAITLIESGRAPAELVEGLRAAGRSAPVLGITGTGGSGKSSLTDELVRRLRVDNDDKLRIAIIAIDPTRRRGGGALLGDRIRMNSLSPQTYFRSLATRGAPNEVPACLDDVITACRAAGYDLVVVETPGIGQGDAGIVPHVDVPIYVMTPEFGAASQLEKIDMLDFAEAVVINKYERRGAEDALRDVRRQLVRNREAFGVSPDEMPVFGTIAARYNDAGVTALYHHLKDLLVDKGLPAGPGLLAAVRGRTSQASAAIVPPSRVRYLAEIAETVRGYHAETRAQAEVARRRQQLTEVRALLDGAGDGARNGDGEGAADARLAELSERAERELSEESRALLDSWPATKEQYTADELVVKVRDREIHTPLWRETLSGNRIPRVALPRYTDHGELLRFLRAENLPGRFPFTAGVFSFKRDDEDPTRMFAGEGDPFRTNRRFKLLSEGQPATRLSTAFDSVTLYGNDPDLRPDIYGKVGTSGVSIATLDDMKALYDGFDLAAPNTSVSMTINGPAPTILAFFLNAAIDQAMDRFQAEHGRAPYEEEARDLRARTLATVRGTVQADILKEDQGQNTCIFSTEFSLRMMADIQEWFIRSRVRNFYSVSISGYHIAEAGANPISQLAFTLANGLTYVEAYLARGMNVDDFAPNLSFFFSNGMDPEYSVLGRVARRIWAVTMRERYGAAERSQKLKYHVQTSGRSLHAQEMNFNDIRTTLQALIAVYDNCNSLHTNAFDEAVTTPSADSVRRAMAIQLIINREWGLARNENPLQGSFIIDELTDLVEEAVLSEFERLSDRGGVLGAMETGYQRGRIQDESMLYETRKHDGSLPIVGVNTFRGPDGADQQEPHQLELARGTEEEKRSQLDRLHAFHERHRDEAPAALARLRETAMSEDNAFEVLMEAARVCSLGQITEALFEAGGQYRRNV</sequence>
<dbReference type="Pfam" id="PF01642">
    <property type="entry name" value="MM_CoA_mutase"/>
    <property type="match status" value="2"/>
</dbReference>
<evidence type="ECO:0000256" key="9">
    <source>
        <dbReference type="ARBA" id="ARBA00023186"/>
    </source>
</evidence>
<comment type="function">
    <text evidence="15">Catalyzes the reversible interconversion of isobutyryl-CoA and n-butyryl-CoA, using radical chemistry. Also exhibits GTPase activity, associated with its G-protein domain (MeaI) that functions as a chaperone that assists cofactor delivery and proper holo-enzyme assembly.</text>
</comment>
<dbReference type="InterPro" id="IPR033669">
    <property type="entry name" value="IcmF"/>
</dbReference>
<comment type="cofactor">
    <cofactor evidence="1 15">
        <name>adenosylcob(III)alamin</name>
        <dbReference type="ChEBI" id="CHEBI:18408"/>
    </cofactor>
</comment>
<keyword evidence="10 15" id="KW-0413">Isomerase</keyword>
<dbReference type="EC" id="5.4.99.13" evidence="15"/>
<feature type="binding site" evidence="15">
    <location>
        <begin position="333"/>
        <end position="336"/>
    </location>
    <ligand>
        <name>GTP</name>
        <dbReference type="ChEBI" id="CHEBI:37565"/>
    </ligand>
</feature>
<feature type="binding site" evidence="15">
    <location>
        <position position="847"/>
    </location>
    <ligand>
        <name>substrate</name>
    </ligand>
</feature>
<dbReference type="NCBIfam" id="NF045497">
    <property type="entry name" value="IsobCoAmut_IcmF"/>
    <property type="match status" value="1"/>
</dbReference>
<proteinExistence type="inferred from homology"/>
<dbReference type="RefSeq" id="WP_189138498.1">
    <property type="nucleotide sequence ID" value="NZ_BMNK01000003.1"/>
</dbReference>
<reference evidence="17" key="1">
    <citation type="journal article" date="2014" name="Int. J. Syst. Evol. Microbiol.">
        <title>Complete genome sequence of Corynebacterium casei LMG S-19264T (=DSM 44701T), isolated from a smear-ripened cheese.</title>
        <authorList>
            <consortium name="US DOE Joint Genome Institute (JGI-PGF)"/>
            <person name="Walter F."/>
            <person name="Albersmeier A."/>
            <person name="Kalinowski J."/>
            <person name="Ruckert C."/>
        </authorList>
    </citation>
    <scope>NUCLEOTIDE SEQUENCE</scope>
    <source>
        <strain evidence="17">CGMCC 4.7430</strain>
    </source>
</reference>
<keyword evidence="12 15" id="KW-0170">Cobalt</keyword>
<dbReference type="NCBIfam" id="TIGR00641">
    <property type="entry name" value="acid_CoA_mut_N"/>
    <property type="match status" value="1"/>
</dbReference>
<keyword evidence="3 15" id="KW-0846">Cobalamin</keyword>
<dbReference type="Gene3D" id="3.20.20.240">
    <property type="entry name" value="Methylmalonyl-CoA mutase"/>
    <property type="match status" value="1"/>
</dbReference>
<keyword evidence="18" id="KW-1185">Reference proteome</keyword>
<dbReference type="InterPro" id="IPR053439">
    <property type="entry name" value="IcmF/GTPase_domain"/>
</dbReference>
<feature type="binding site" evidence="15">
    <location>
        <position position="239"/>
    </location>
    <ligand>
        <name>Mg(2+)</name>
        <dbReference type="ChEBI" id="CHEBI:18420"/>
        <label>2</label>
    </ligand>
</feature>
<dbReference type="SUPFAM" id="SSF52242">
    <property type="entry name" value="Cobalamin (vitamin B12)-binding domain"/>
    <property type="match status" value="1"/>
</dbReference>
<dbReference type="Pfam" id="PF03308">
    <property type="entry name" value="MeaB"/>
    <property type="match status" value="1"/>
</dbReference>
<dbReference type="PANTHER" id="PTHR43087:SF1">
    <property type="entry name" value="LAO_AO TRANSPORT SYSTEM ATPASE"/>
    <property type="match status" value="1"/>
</dbReference>
<comment type="domain">
    <text evidence="15">Is composed of four functional domains: the N-terminal 5'-deoxyadenosylcobalamin binding region that is homologous to the small subunit of ICM (IcmB), a middle P-loop GTPase domain (MeaI) that likely acts as a chaperone for ICM, a structured linker region involved in dimer formation, and a C-terminal part that is homologous to the large substrate-binding subunit of ICM (IcmA).</text>
</comment>
<comment type="similarity">
    <text evidence="14 15">Belongs to the IcmF family.</text>
</comment>
<evidence type="ECO:0000313" key="17">
    <source>
        <dbReference type="EMBL" id="GGP05034.1"/>
    </source>
</evidence>